<evidence type="ECO:0000313" key="2">
    <source>
        <dbReference type="Proteomes" id="UP000829398"/>
    </source>
</evidence>
<comment type="caution">
    <text evidence="1">The sequence shown here is derived from an EMBL/GenBank/DDBJ whole genome shotgun (WGS) entry which is preliminary data.</text>
</comment>
<protein>
    <submittedName>
        <fullName evidence="1">TPR REGION domain-containing protein</fullName>
    </submittedName>
</protein>
<dbReference type="EMBL" id="CM039173">
    <property type="protein sequence ID" value="KAH9771584.1"/>
    <property type="molecule type" value="Genomic_DNA"/>
</dbReference>
<evidence type="ECO:0000313" key="1">
    <source>
        <dbReference type="EMBL" id="KAH9771584.1"/>
    </source>
</evidence>
<dbReference type="Proteomes" id="UP000829398">
    <property type="component" value="Chromosome 4"/>
</dbReference>
<sequence length="853" mass="95737">MAEKQLEILRGYELRLLRCTLAPPPSDLRIQSQPLNEESQCSLLPLHEHINSLINSIESGHYLQALSSDAAKHALDKLDFVDINDSAECADRVYSELLQLVEAFIVNDSENDVDKACRVILLMCLSIAALFWFTQCNVTGKHFESAEVAAGLQLSVIGVLGFRTVRQVEPRAQMVLVANTSSSNTSDVCPSIEKSSDLVELKFFCDLFRIRWEFTRSCTKGHALEMMDKLVEGICNSSPGVTQSIPFCYVICVPTIPALRKEYAKLLVSCGLIGEAIKNFEHLELWDRLILQLLLLISVKSIVDVTYCNLGVMLQIMMPAMKKLWKFRIISQLELRSLARSAYNRGEYETSKILWEAAMAVNSLYLDGWFALGAAALKARDVEKALDGFTRAVQLDPDNGEAWNNIACLYALFFVIMSFHPLALYSLIWCQSSSSSICKVRSESSADMRGLYARWLKSKGDLTICSEALLKQVRSYQGSDLWKERDRFERFSYASLELCKVYMEISSSSGSCRELFAAEMHLKNNLALALSEAQDGRSDGEGQVSSLLPPNKFSALASYPTPFSANAIFALKQNGLTQHSLQNMALSNNVIGAINFVAVLLSIPVIGAGIWLATEADNSCVKLLQWPVIILGILILVVALAGFIGGFWRIPWLLILYLVAMLILIILLACLVVFIYMVTIKGSGHLAPSRAYLEYRLDDFSGWLRRRVRSPYKWDRIKSCLSSTQMCPELNQSYRMAQDFFNAHITPLQSGCCKPPTECGYTFVNPTYWISPINNAADMDCLQWSNDQMQLCYNCDSCKAGLLANLKKEWRRVDIILLVTLVALIWVYLIGCCAFRNAKTEDLFRKYKQGTYT</sequence>
<proteinExistence type="predicted"/>
<gene>
    <name evidence="1" type="ORF">KPL71_012747</name>
</gene>
<organism evidence="1 2">
    <name type="scientific">Citrus sinensis</name>
    <name type="common">Sweet orange</name>
    <name type="synonym">Citrus aurantium var. sinensis</name>
    <dbReference type="NCBI Taxonomy" id="2711"/>
    <lineage>
        <taxon>Eukaryota</taxon>
        <taxon>Viridiplantae</taxon>
        <taxon>Streptophyta</taxon>
        <taxon>Embryophyta</taxon>
        <taxon>Tracheophyta</taxon>
        <taxon>Spermatophyta</taxon>
        <taxon>Magnoliopsida</taxon>
        <taxon>eudicotyledons</taxon>
        <taxon>Gunneridae</taxon>
        <taxon>Pentapetalae</taxon>
        <taxon>rosids</taxon>
        <taxon>malvids</taxon>
        <taxon>Sapindales</taxon>
        <taxon>Rutaceae</taxon>
        <taxon>Aurantioideae</taxon>
        <taxon>Citrus</taxon>
    </lineage>
</organism>
<accession>A0ACB8LDP2</accession>
<keyword evidence="2" id="KW-1185">Reference proteome</keyword>
<reference evidence="2" key="1">
    <citation type="journal article" date="2023" name="Hortic. Res.">
        <title>A chromosome-level phased genome enabling allele-level studies in sweet orange: a case study on citrus Huanglongbing tolerance.</title>
        <authorList>
            <person name="Wu B."/>
            <person name="Yu Q."/>
            <person name="Deng Z."/>
            <person name="Duan Y."/>
            <person name="Luo F."/>
            <person name="Gmitter F. Jr."/>
        </authorList>
    </citation>
    <scope>NUCLEOTIDE SEQUENCE [LARGE SCALE GENOMIC DNA]</scope>
    <source>
        <strain evidence="2">cv. Valencia</strain>
    </source>
</reference>
<name>A0ACB8LDP2_CITSI</name>